<evidence type="ECO:0000313" key="3">
    <source>
        <dbReference type="EMBL" id="JAS17898.1"/>
    </source>
</evidence>
<protein>
    <recommendedName>
        <fullName evidence="2">MGA conserved domain-containing protein</fullName>
    </recommendedName>
</protein>
<evidence type="ECO:0000259" key="2">
    <source>
        <dbReference type="Pfam" id="PF16059"/>
    </source>
</evidence>
<feature type="compositionally biased region" description="Basic and acidic residues" evidence="1">
    <location>
        <begin position="417"/>
        <end position="431"/>
    </location>
</feature>
<reference evidence="3" key="1">
    <citation type="submission" date="2015-12" db="EMBL/GenBank/DDBJ databases">
        <title>De novo transcriptome assembly of four potential Pierce s Disease insect vectors from Arizona vineyards.</title>
        <authorList>
            <person name="Tassone E.E."/>
        </authorList>
    </citation>
    <scope>NUCLEOTIDE SEQUENCE</scope>
</reference>
<dbReference type="InterPro" id="IPR032060">
    <property type="entry name" value="MGA_dom"/>
</dbReference>
<dbReference type="AlphaFoldDB" id="A0A1B6CWV7"/>
<feature type="region of interest" description="Disordered" evidence="1">
    <location>
        <begin position="404"/>
        <end position="431"/>
    </location>
</feature>
<gene>
    <name evidence="3" type="ORF">g.31696</name>
</gene>
<feature type="domain" description="MGA conserved" evidence="2">
    <location>
        <begin position="786"/>
        <end position="826"/>
    </location>
</feature>
<proteinExistence type="predicted"/>
<name>A0A1B6CWV7_9HEMI</name>
<organism evidence="3">
    <name type="scientific">Clastoptera arizonana</name>
    <name type="common">Arizona spittle bug</name>
    <dbReference type="NCBI Taxonomy" id="38151"/>
    <lineage>
        <taxon>Eukaryota</taxon>
        <taxon>Metazoa</taxon>
        <taxon>Ecdysozoa</taxon>
        <taxon>Arthropoda</taxon>
        <taxon>Hexapoda</taxon>
        <taxon>Insecta</taxon>
        <taxon>Pterygota</taxon>
        <taxon>Neoptera</taxon>
        <taxon>Paraneoptera</taxon>
        <taxon>Hemiptera</taxon>
        <taxon>Auchenorrhyncha</taxon>
        <taxon>Cercopoidea</taxon>
        <taxon>Clastopteridae</taxon>
        <taxon>Clastoptera</taxon>
    </lineage>
</organism>
<sequence length="1011" mass="115451">MVEVFQDFKDGKNSLNCSDKVELKISKNPASLVSSKHISSDNTDFCESSDLQSGFNESCRYSNDLELSSDDFENNSSDCFTGCKSSFYDDNYEEDVVFDSDFESSLYDEKSLSHQIELNSKLKYTANSISTGREEREKVEQFNFISFESEKDMIEFTELENVTGDQLIGLQSNDEVTMSDDIYTPDDASKGTILLKKTEDITKIKGWKSKKFDFQKVSNNNGFIPESIDHQNSILENLGSLLICDDTSGNEREIHDGDPHLRYDHSRENASEKSDTKYDDGKIIFSKSSNNTNGIYKSRVSLSLIDTISNKIKTRFSDEDDSIKESVSSYERNNLNQTSDVIINSELNDNNLPLRKDLELTPTRPKSAFVSDFLEDYLKSHAKLNITYKLSNLKASEHINHPVEDIFPPKSSSPVTVRREIKKNTDPNKPKTLAEKRKLLEEELRKKSLMKRSKNQYKQKSTQNFKLDYSSKYLGKESITYDKSRFRNHQSDKNLYKETSESRHKNNIVNICKKNVAKPNTIDMKQKCRNNAKLTLGPRGEFLNCNLVHLRKRLSTFSNLDECLNEEQINKHQCADLYSKKVGMILRVGLGRHLFEEAAHNLELIQNNMPIITEDFASFAAAAVLDKNPLQIPCGTKILVPVLCSKLIDLYQKAKPKISETKKSNTPIIPPNMITPLKKCVQKKSTVSKTLTPGKEIVQTMNDMLSFITNKESYDNCIYDFDPFVPVIEDKLEDKKPNKGKEKNLKNLKKQTERKMILQLKKINASYVDVSEKTASEESTSPDSEKCLEKEYCKFGCICVSMGDSGNIERHCKKIDCVFGCECVMDTLCSNVNVESKARLWQSNEAIMQNELKLAKEEKEYHQTVIKSNNKIIVVGSSNRKRNIKLPVKFRDSEVYLINSCEEGIFKKWESSKKKKTNDVKKPIGNVILEPTQFTKDKVFRSPTVHKKMSVESKNGNCEETRLMSPNRKPSNEVMISPNRKPSNEVMISPNRKPSNEVMISPNRKPSNEVM</sequence>
<dbReference type="EMBL" id="GEDC01019400">
    <property type="protein sequence ID" value="JAS17898.1"/>
    <property type="molecule type" value="Transcribed_RNA"/>
</dbReference>
<feature type="region of interest" description="Disordered" evidence="1">
    <location>
        <begin position="250"/>
        <end position="275"/>
    </location>
</feature>
<accession>A0A1B6CWV7</accession>
<feature type="non-terminal residue" evidence="3">
    <location>
        <position position="1011"/>
    </location>
</feature>
<feature type="region of interest" description="Disordered" evidence="1">
    <location>
        <begin position="964"/>
        <end position="1011"/>
    </location>
</feature>
<evidence type="ECO:0000256" key="1">
    <source>
        <dbReference type="SAM" id="MobiDB-lite"/>
    </source>
</evidence>
<dbReference type="Pfam" id="PF16059">
    <property type="entry name" value="MGA_dom"/>
    <property type="match status" value="1"/>
</dbReference>